<name>A0ABX2PXH0_9RHOB</name>
<accession>A0ABX2PXH0</accession>
<evidence type="ECO:0000313" key="8">
    <source>
        <dbReference type="EMBL" id="NVO58514.1"/>
    </source>
</evidence>
<evidence type="ECO:0000256" key="6">
    <source>
        <dbReference type="SAM" id="Phobius"/>
    </source>
</evidence>
<dbReference type="RefSeq" id="WP_176867556.1">
    <property type="nucleotide sequence ID" value="NZ_JABXWT010000029.1"/>
</dbReference>
<dbReference type="InterPro" id="IPR029058">
    <property type="entry name" value="AB_hydrolase_fold"/>
</dbReference>
<dbReference type="Pfam" id="PF12697">
    <property type="entry name" value="Abhydrolase_6"/>
    <property type="match status" value="1"/>
</dbReference>
<evidence type="ECO:0000256" key="4">
    <source>
        <dbReference type="ARBA" id="ARBA00022989"/>
    </source>
</evidence>
<dbReference type="Proteomes" id="UP000630805">
    <property type="component" value="Unassembled WGS sequence"/>
</dbReference>
<feature type="transmembrane region" description="Helical" evidence="6">
    <location>
        <begin position="89"/>
        <end position="108"/>
    </location>
</feature>
<evidence type="ECO:0000256" key="1">
    <source>
        <dbReference type="ARBA" id="ARBA00004651"/>
    </source>
</evidence>
<dbReference type="EMBL" id="JABXWT010000029">
    <property type="protein sequence ID" value="NVO58514.1"/>
    <property type="molecule type" value="Genomic_DNA"/>
</dbReference>
<keyword evidence="8" id="KW-0378">Hydrolase</keyword>
<dbReference type="PANTHER" id="PTHR30482:SF17">
    <property type="entry name" value="ABC TRANSPORTER ATP-BINDING PROTEIN"/>
    <property type="match status" value="1"/>
</dbReference>
<evidence type="ECO:0000313" key="9">
    <source>
        <dbReference type="Proteomes" id="UP000630805"/>
    </source>
</evidence>
<protein>
    <submittedName>
        <fullName evidence="8">Alpha/beta fold hydrolase</fullName>
    </submittedName>
</protein>
<comment type="subcellular location">
    <subcellularLocation>
        <location evidence="1">Cell membrane</location>
        <topology evidence="1">Multi-pass membrane protein</topology>
    </subcellularLocation>
</comment>
<evidence type="ECO:0000256" key="3">
    <source>
        <dbReference type="ARBA" id="ARBA00022692"/>
    </source>
</evidence>
<evidence type="ECO:0000256" key="5">
    <source>
        <dbReference type="ARBA" id="ARBA00023136"/>
    </source>
</evidence>
<dbReference type="SUPFAM" id="SSF53474">
    <property type="entry name" value="alpha/beta-Hydrolases"/>
    <property type="match status" value="1"/>
</dbReference>
<feature type="transmembrane region" description="Helical" evidence="6">
    <location>
        <begin position="216"/>
        <end position="236"/>
    </location>
</feature>
<dbReference type="InterPro" id="IPR043428">
    <property type="entry name" value="LivM-like"/>
</dbReference>
<feature type="transmembrane region" description="Helical" evidence="6">
    <location>
        <begin position="290"/>
        <end position="312"/>
    </location>
</feature>
<feature type="domain" description="AB hydrolase-1" evidence="7">
    <location>
        <begin position="369"/>
        <end position="602"/>
    </location>
</feature>
<feature type="transmembrane region" description="Helical" evidence="6">
    <location>
        <begin position="167"/>
        <end position="185"/>
    </location>
</feature>
<sequence>MKYAPPFQRTNGLLPVLVVFAALILLPLVITETYARHTLILVFIYAVLASNWDLSLGYGGIVNFAHLGFFAIGLYAYAILAKVIGLDPWVSLLITPLFAVTFAVLLAIPILRLEGIYVILVTIAATQLLQQIVVSQSSYTGGTSGMVLLPRLEIAGYKLSSDNRLGYYYFGLALLTASTFFLYKLERSSIGRAIKALRDNKYYAISRGVSEARTRLVTLSLSAIFPALAGGFYGAYLRVASPDVFGLGFLTIALSVLLLGGVATIWGSLIAAFVVVGLSQLLVDYGAWRNIAIALVIISVVVVYPGGLYAAMQEIWSGFDRAKTNLIATFRRKSGAPARARAMGTTDQLVETSHGAVSVCDTHSGAQTIIFIHGNSSCKEVFRHQLEALRDQFRCVAFDLPGHGVSPNADPDKDYNLAAYAQIVAELVERLKLGRPIIFGWSLGGYVALEYVAAGNPITALAICGTSPVRTYPDDMPKGYIPSPHMELAGKRFHSPHEKGQYATHTIGLQKDAEPILWQAVWRTDGHAREQAFAKLKTTDWQRQISVIQSKDVPFVMINGPNDPFINHTYCARSEFGTPFSAHPILIEGAGHAPFLEDPKPFTQEFLRFIRAAQSLPVE</sequence>
<dbReference type="CDD" id="cd06581">
    <property type="entry name" value="TM_PBP1_LivM_like"/>
    <property type="match status" value="1"/>
</dbReference>
<dbReference type="InterPro" id="IPR001851">
    <property type="entry name" value="ABC_transp_permease"/>
</dbReference>
<dbReference type="InterPro" id="IPR000073">
    <property type="entry name" value="AB_hydrolase_1"/>
</dbReference>
<keyword evidence="2" id="KW-1003">Cell membrane</keyword>
<gene>
    <name evidence="8" type="ORF">HW561_22285</name>
</gene>
<comment type="caution">
    <text evidence="8">The sequence shown here is derived from an EMBL/GenBank/DDBJ whole genome shotgun (WGS) entry which is preliminary data.</text>
</comment>
<evidence type="ECO:0000256" key="2">
    <source>
        <dbReference type="ARBA" id="ARBA00022475"/>
    </source>
</evidence>
<keyword evidence="5 6" id="KW-0472">Membrane</keyword>
<dbReference type="GO" id="GO:0016787">
    <property type="term" value="F:hydrolase activity"/>
    <property type="evidence" value="ECO:0007669"/>
    <property type="project" value="UniProtKB-KW"/>
</dbReference>
<proteinExistence type="predicted"/>
<feature type="transmembrane region" description="Helical" evidence="6">
    <location>
        <begin position="12"/>
        <end position="30"/>
    </location>
</feature>
<keyword evidence="3 6" id="KW-0812">Transmembrane</keyword>
<feature type="transmembrane region" description="Helical" evidence="6">
    <location>
        <begin position="248"/>
        <end position="278"/>
    </location>
</feature>
<reference evidence="8 9" key="1">
    <citation type="submission" date="2020-06" db="EMBL/GenBank/DDBJ databases">
        <authorList>
            <person name="Cao W.R."/>
        </authorList>
    </citation>
    <scope>NUCLEOTIDE SEQUENCE [LARGE SCALE GENOMIC DNA]</scope>
    <source>
        <strain evidence="8 9">B1Z28</strain>
    </source>
</reference>
<feature type="transmembrane region" description="Helical" evidence="6">
    <location>
        <begin position="61"/>
        <end position="83"/>
    </location>
</feature>
<dbReference type="Pfam" id="PF02653">
    <property type="entry name" value="BPD_transp_2"/>
    <property type="match status" value="1"/>
</dbReference>
<dbReference type="PANTHER" id="PTHR30482">
    <property type="entry name" value="HIGH-AFFINITY BRANCHED-CHAIN AMINO ACID TRANSPORT SYSTEM PERMEASE"/>
    <property type="match status" value="1"/>
</dbReference>
<organism evidence="8 9">
    <name type="scientific">Ruegeria haliotis</name>
    <dbReference type="NCBI Taxonomy" id="2747601"/>
    <lineage>
        <taxon>Bacteria</taxon>
        <taxon>Pseudomonadati</taxon>
        <taxon>Pseudomonadota</taxon>
        <taxon>Alphaproteobacteria</taxon>
        <taxon>Rhodobacterales</taxon>
        <taxon>Roseobacteraceae</taxon>
        <taxon>Ruegeria</taxon>
    </lineage>
</organism>
<evidence type="ECO:0000259" key="7">
    <source>
        <dbReference type="Pfam" id="PF12697"/>
    </source>
</evidence>
<keyword evidence="9" id="KW-1185">Reference proteome</keyword>
<dbReference type="Gene3D" id="3.40.50.1820">
    <property type="entry name" value="alpha/beta hydrolase"/>
    <property type="match status" value="1"/>
</dbReference>
<keyword evidence="4 6" id="KW-1133">Transmembrane helix</keyword>